<dbReference type="EMBL" id="JAWNGG020000053">
    <property type="protein sequence ID" value="KAK9305303.1"/>
    <property type="molecule type" value="Genomic_DNA"/>
</dbReference>
<name>A0AAW1A838_9HYME</name>
<reference evidence="1 2" key="1">
    <citation type="submission" date="2024-05" db="EMBL/GenBank/DDBJ databases">
        <title>The nuclear and mitochondrial genome assemblies of Tetragonisca angustula (Apidae: Meliponini), a tiny yet remarkable pollinator in the Neotropics.</title>
        <authorList>
            <person name="Ferrari R."/>
            <person name="Ricardo P.C."/>
            <person name="Dias F.C."/>
            <person name="Araujo N.S."/>
            <person name="Soares D.O."/>
            <person name="Zhou Q.-S."/>
            <person name="Zhu C.-D."/>
            <person name="Coutinho L."/>
            <person name="Airas M.C."/>
            <person name="Batista T.M."/>
        </authorList>
    </citation>
    <scope>NUCLEOTIDE SEQUENCE [LARGE SCALE GENOMIC DNA]</scope>
    <source>
        <strain evidence="1">ASF017062</strain>
        <tissue evidence="1">Abdomen</tissue>
    </source>
</reference>
<keyword evidence="2" id="KW-1185">Reference proteome</keyword>
<sequence length="97" mass="11159">MRFFRGAEDLHSSFVVDNHTETQLLSGKAGQFWQSLDDISFIGKDKALMGYIDFSSKHCQIPRFITVRVTGFSERNRRFLRPTCVVIEIAAMDGYSY</sequence>
<evidence type="ECO:0000313" key="2">
    <source>
        <dbReference type="Proteomes" id="UP001432146"/>
    </source>
</evidence>
<evidence type="ECO:0000313" key="1">
    <source>
        <dbReference type="EMBL" id="KAK9305303.1"/>
    </source>
</evidence>
<organism evidence="1 2">
    <name type="scientific">Tetragonisca angustula</name>
    <dbReference type="NCBI Taxonomy" id="166442"/>
    <lineage>
        <taxon>Eukaryota</taxon>
        <taxon>Metazoa</taxon>
        <taxon>Ecdysozoa</taxon>
        <taxon>Arthropoda</taxon>
        <taxon>Hexapoda</taxon>
        <taxon>Insecta</taxon>
        <taxon>Pterygota</taxon>
        <taxon>Neoptera</taxon>
        <taxon>Endopterygota</taxon>
        <taxon>Hymenoptera</taxon>
        <taxon>Apocrita</taxon>
        <taxon>Aculeata</taxon>
        <taxon>Apoidea</taxon>
        <taxon>Anthophila</taxon>
        <taxon>Apidae</taxon>
        <taxon>Tetragonisca</taxon>
    </lineage>
</organism>
<dbReference type="AlphaFoldDB" id="A0AAW1A838"/>
<dbReference type="Proteomes" id="UP001432146">
    <property type="component" value="Unassembled WGS sequence"/>
</dbReference>
<gene>
    <name evidence="1" type="ORF">QLX08_003654</name>
</gene>
<proteinExistence type="predicted"/>
<protein>
    <submittedName>
        <fullName evidence="1">Uncharacterized protein</fullName>
    </submittedName>
</protein>
<comment type="caution">
    <text evidence="1">The sequence shown here is derived from an EMBL/GenBank/DDBJ whole genome shotgun (WGS) entry which is preliminary data.</text>
</comment>
<accession>A0AAW1A838</accession>